<evidence type="ECO:0000256" key="3">
    <source>
        <dbReference type="ARBA" id="ARBA00008397"/>
    </source>
</evidence>
<dbReference type="AlphaFoldDB" id="D2C753"/>
<evidence type="ECO:0000256" key="5">
    <source>
        <dbReference type="ARBA" id="ARBA00020555"/>
    </source>
</evidence>
<keyword evidence="6 7" id="KW-0413">Isomerase</keyword>
<organism evidence="8 9">
    <name type="scientific">Thermotoga petrophila (strain ATCC BAA-489 / DSM 13996 / JCM 10882 / RKU-10)</name>
    <name type="common">Thermotoga naphthophila</name>
    <dbReference type="NCBI Taxonomy" id="590168"/>
    <lineage>
        <taxon>Bacteria</taxon>
        <taxon>Thermotogati</taxon>
        <taxon>Thermotogota</taxon>
        <taxon>Thermotogae</taxon>
        <taxon>Thermotogales</taxon>
        <taxon>Thermotogaceae</taxon>
        <taxon>Thermotoga</taxon>
    </lineage>
</organism>
<name>D2C753_THEP2</name>
<keyword evidence="9" id="KW-1185">Reference proteome</keyword>
<dbReference type="Gene3D" id="3.20.20.140">
    <property type="entry name" value="Metal-dependent hydrolases"/>
    <property type="match status" value="1"/>
</dbReference>
<gene>
    <name evidence="7" type="primary">uxaC</name>
    <name evidence="8" type="ordered locus">Tnap_0694</name>
</gene>
<evidence type="ECO:0000256" key="7">
    <source>
        <dbReference type="HAMAP-Rule" id="MF_00675"/>
    </source>
</evidence>
<evidence type="ECO:0000256" key="4">
    <source>
        <dbReference type="ARBA" id="ARBA00012546"/>
    </source>
</evidence>
<comment type="similarity">
    <text evidence="3 7">Belongs to the metallo-dependent hydrolases superfamily. Uronate isomerase family.</text>
</comment>
<dbReference type="InterPro" id="IPR003766">
    <property type="entry name" value="Uronate_isomerase"/>
</dbReference>
<comment type="catalytic activity">
    <reaction evidence="7">
        <text>aldehydo-D-galacturonate = keto-D-tagaturonate</text>
        <dbReference type="Rhea" id="RHEA:27702"/>
        <dbReference type="ChEBI" id="CHEBI:12952"/>
        <dbReference type="ChEBI" id="CHEBI:17886"/>
    </reaction>
</comment>
<dbReference type="HAMAP" id="MF_00675">
    <property type="entry name" value="UxaC"/>
    <property type="match status" value="1"/>
</dbReference>
<evidence type="ECO:0000256" key="6">
    <source>
        <dbReference type="ARBA" id="ARBA00023235"/>
    </source>
</evidence>
<dbReference type="Proteomes" id="UP000000940">
    <property type="component" value="Chromosome"/>
</dbReference>
<dbReference type="InterPro" id="IPR032466">
    <property type="entry name" value="Metal_Hydrolase"/>
</dbReference>
<accession>D2C753</accession>
<proteinExistence type="inferred from homology"/>
<protein>
    <recommendedName>
        <fullName evidence="5 7">Uronate isomerase</fullName>
        <ecNumber evidence="4 7">5.3.1.12</ecNumber>
    </recommendedName>
    <alternativeName>
        <fullName evidence="7">Glucuronate isomerase</fullName>
    </alternativeName>
    <alternativeName>
        <fullName evidence="7">Uronic isomerase</fullName>
    </alternativeName>
</protein>
<dbReference type="HOGENOM" id="CLU_044465_1_0_0"/>
<dbReference type="RefSeq" id="WP_012896102.1">
    <property type="nucleotide sequence ID" value="NC_013642.1"/>
</dbReference>
<dbReference type="PANTHER" id="PTHR30068:SF4">
    <property type="entry name" value="URONATE ISOMERASE"/>
    <property type="match status" value="1"/>
</dbReference>
<reference evidence="8 9" key="1">
    <citation type="submission" date="2009-12" db="EMBL/GenBank/DDBJ databases">
        <title>Complete sequence of Thermotoga petrophila RKU-1.</title>
        <authorList>
            <consortium name="US DOE Joint Genome Institute"/>
            <person name="Lucas S."/>
            <person name="Copeland A."/>
            <person name="Lapidus A."/>
            <person name="Glavina del Rio T."/>
            <person name="Dalin E."/>
            <person name="Tice H."/>
            <person name="Bruce D."/>
            <person name="Goodwin L."/>
            <person name="Pitluck S."/>
            <person name="Munk A.C."/>
            <person name="Brettin T."/>
            <person name="Detter J.C."/>
            <person name="Han C."/>
            <person name="Tapia R."/>
            <person name="Larimer F."/>
            <person name="Land M."/>
            <person name="Hauser L."/>
            <person name="Kyrpides N."/>
            <person name="Mikhailova N."/>
            <person name="Nelson K.E."/>
            <person name="Gogarten J.P."/>
            <person name="Noll K.M."/>
        </authorList>
    </citation>
    <scope>NUCLEOTIDE SEQUENCE [LARGE SCALE GENOMIC DNA]</scope>
    <source>
        <strain evidence="9">ATCC BAA-489 / DSM 13996 / JCM 10882 / RKU-10</strain>
    </source>
</reference>
<dbReference type="EMBL" id="CP001839">
    <property type="protein sequence ID" value="ADA66789.1"/>
    <property type="molecule type" value="Genomic_DNA"/>
</dbReference>
<dbReference type="GO" id="GO:0019698">
    <property type="term" value="P:D-galacturonate catabolic process"/>
    <property type="evidence" value="ECO:0007669"/>
    <property type="project" value="TreeGrafter"/>
</dbReference>
<dbReference type="GO" id="GO:0042840">
    <property type="term" value="P:D-glucuronate catabolic process"/>
    <property type="evidence" value="ECO:0007669"/>
    <property type="project" value="TreeGrafter"/>
</dbReference>
<sequence length="451" mass="52365">MFLGEDYLLTNRAAVRLFNEVKDLPIVDPHNHLDAKDIVENKPWSDIWEVEGATDHYVWELMRRCGISEEYITGSRSNKEKWLALAKVFPRFVGNPTYEWIHLDLWRRFNIKKVISEETAEEIWEETKKKLPEMTPQKLLRDMKVEILCTTDDPVSTLEHHRKAKEVVEGVTILPTWRPDRAMNVDKEGWKEYVEKMGERYGEDTSTLEGFLSALWKSHEHFKEHGCVASDHALLEPSVYYVDENRARAVHEKAFSGEKLTQDEINDYKAFMMIQFGKMNQETNWVTQLHIGALRDYRDSLFKTLGPDSGGDISTNFLRIAEGLRYFLNEFDGKLKIVLYVLDPTHLPTIATIARAFPNVYVGAPWWFNDSPFGMEMHLKYLASVDLLYNLAGMVTDSRKLLSFGSRTEMFRRVLSNVVGEMVEKGQIPIKEAKELVKHVSYDGPKSLFFR</sequence>
<evidence type="ECO:0000313" key="8">
    <source>
        <dbReference type="EMBL" id="ADA66789.1"/>
    </source>
</evidence>
<comment type="catalytic activity">
    <reaction evidence="1 7">
        <text>D-glucuronate = D-fructuronate</text>
        <dbReference type="Rhea" id="RHEA:13049"/>
        <dbReference type="ChEBI" id="CHEBI:58720"/>
        <dbReference type="ChEBI" id="CHEBI:59863"/>
        <dbReference type="EC" id="5.3.1.12"/>
    </reaction>
</comment>
<evidence type="ECO:0000256" key="1">
    <source>
        <dbReference type="ARBA" id="ARBA00001165"/>
    </source>
</evidence>
<evidence type="ECO:0000313" key="9">
    <source>
        <dbReference type="Proteomes" id="UP000000940"/>
    </source>
</evidence>
<dbReference type="SUPFAM" id="SSF51556">
    <property type="entry name" value="Metallo-dependent hydrolases"/>
    <property type="match status" value="1"/>
</dbReference>
<dbReference type="EC" id="5.3.1.12" evidence="4 7"/>
<dbReference type="NCBIfam" id="NF002794">
    <property type="entry name" value="PRK02925.1"/>
    <property type="match status" value="1"/>
</dbReference>
<dbReference type="KEGG" id="tnp:Tnap_0694"/>
<dbReference type="Gene3D" id="1.10.2020.10">
    <property type="entry name" value="uronate isomerase, domain 2, chain A"/>
    <property type="match status" value="1"/>
</dbReference>
<dbReference type="PANTHER" id="PTHR30068">
    <property type="entry name" value="URONATE ISOMERASE"/>
    <property type="match status" value="1"/>
</dbReference>
<comment type="pathway">
    <text evidence="2 7">Carbohydrate metabolism; pentose and glucuronate interconversion.</text>
</comment>
<evidence type="ECO:0000256" key="2">
    <source>
        <dbReference type="ARBA" id="ARBA00004892"/>
    </source>
</evidence>
<dbReference type="GO" id="GO:0008880">
    <property type="term" value="F:glucuronate isomerase activity"/>
    <property type="evidence" value="ECO:0007669"/>
    <property type="project" value="UniProtKB-UniRule"/>
</dbReference>
<dbReference type="UniPathway" id="UPA00246"/>
<dbReference type="Pfam" id="PF02614">
    <property type="entry name" value="UxaC"/>
    <property type="match status" value="1"/>
</dbReference>